<name>A0A1C1YR53_9HYPH</name>
<evidence type="ECO:0000313" key="6">
    <source>
        <dbReference type="EMBL" id="OCW55989.1"/>
    </source>
</evidence>
<dbReference type="RefSeq" id="WP_066183159.1">
    <property type="nucleotide sequence ID" value="NZ_LQZT01000048.1"/>
</dbReference>
<keyword evidence="1 4" id="KW-0560">Oxidoreductase</keyword>
<evidence type="ECO:0000256" key="4">
    <source>
        <dbReference type="HAMAP-Rule" id="MF_01401"/>
    </source>
</evidence>
<dbReference type="Gene3D" id="3.30.1060.10">
    <property type="entry name" value="Peptide methionine sulphoxide reductase MsrA"/>
    <property type="match status" value="1"/>
</dbReference>
<dbReference type="GO" id="GO:0005737">
    <property type="term" value="C:cytoplasm"/>
    <property type="evidence" value="ECO:0007669"/>
    <property type="project" value="TreeGrafter"/>
</dbReference>
<dbReference type="SUPFAM" id="SSF55068">
    <property type="entry name" value="Peptide methionine sulfoxide reductase"/>
    <property type="match status" value="1"/>
</dbReference>
<keyword evidence="7" id="KW-1185">Reference proteome</keyword>
<evidence type="ECO:0000256" key="2">
    <source>
        <dbReference type="ARBA" id="ARBA00047806"/>
    </source>
</evidence>
<dbReference type="GO" id="GO:0033744">
    <property type="term" value="F:L-methionine:thioredoxin-disulfide S-oxidoreductase activity"/>
    <property type="evidence" value="ECO:0007669"/>
    <property type="project" value="RHEA"/>
</dbReference>
<comment type="caution">
    <text evidence="4">Lacks conserved residue(s) required for the propagation of feature annotation.</text>
</comment>
<protein>
    <recommendedName>
        <fullName evidence="4">Peptide methionine sulfoxide reductase MsrA</fullName>
        <shortName evidence="4">Protein-methionine-S-oxide reductase</shortName>
        <ecNumber evidence="4">1.8.4.11</ecNumber>
    </recommendedName>
    <alternativeName>
        <fullName evidence="4">Peptide-methionine (S)-S-oxide reductase</fullName>
        <shortName evidence="4">Peptide Met(O) reductase</shortName>
    </alternativeName>
</protein>
<dbReference type="GO" id="GO:0034599">
    <property type="term" value="P:cellular response to oxidative stress"/>
    <property type="evidence" value="ECO:0007669"/>
    <property type="project" value="TreeGrafter"/>
</dbReference>
<dbReference type="PANTHER" id="PTHR42799:SF2">
    <property type="entry name" value="MITOCHONDRIAL PEPTIDE METHIONINE SULFOXIDE REDUCTASE"/>
    <property type="match status" value="1"/>
</dbReference>
<dbReference type="GO" id="GO:0008113">
    <property type="term" value="F:peptide-methionine (S)-S-oxide reductase activity"/>
    <property type="evidence" value="ECO:0007669"/>
    <property type="project" value="UniProtKB-UniRule"/>
</dbReference>
<dbReference type="EMBL" id="LQZT01000048">
    <property type="protein sequence ID" value="OCW55989.1"/>
    <property type="molecule type" value="Genomic_DNA"/>
</dbReference>
<dbReference type="PANTHER" id="PTHR42799">
    <property type="entry name" value="MITOCHONDRIAL PEPTIDE METHIONINE SULFOXIDE REDUCTASE"/>
    <property type="match status" value="1"/>
</dbReference>
<evidence type="ECO:0000256" key="3">
    <source>
        <dbReference type="ARBA" id="ARBA00048782"/>
    </source>
</evidence>
<dbReference type="STRING" id="1480615.AWJ14_12275"/>
<evidence type="ECO:0000313" key="7">
    <source>
        <dbReference type="Proteomes" id="UP000094795"/>
    </source>
</evidence>
<dbReference type="Proteomes" id="UP000094795">
    <property type="component" value="Unassembled WGS sequence"/>
</dbReference>
<dbReference type="EC" id="1.8.4.11" evidence="4"/>
<dbReference type="NCBIfam" id="TIGR00401">
    <property type="entry name" value="msrA"/>
    <property type="match status" value="1"/>
</dbReference>
<evidence type="ECO:0000256" key="1">
    <source>
        <dbReference type="ARBA" id="ARBA00023002"/>
    </source>
</evidence>
<feature type="domain" description="Peptide methionine sulphoxide reductase MsrA" evidence="5">
    <location>
        <begin position="51"/>
        <end position="201"/>
    </location>
</feature>
<comment type="similarity">
    <text evidence="4">Belongs to the MsrA Met sulfoxide reductase family.</text>
</comment>
<accession>A0A1C1YR53</accession>
<dbReference type="HAMAP" id="MF_01401">
    <property type="entry name" value="MsrA"/>
    <property type="match status" value="1"/>
</dbReference>
<dbReference type="AlphaFoldDB" id="A0A1C1YR53"/>
<dbReference type="InterPro" id="IPR050162">
    <property type="entry name" value="MsrA_MetSO_reductase"/>
</dbReference>
<dbReference type="Pfam" id="PF01625">
    <property type="entry name" value="PMSR"/>
    <property type="match status" value="1"/>
</dbReference>
<dbReference type="OrthoDB" id="4174719at2"/>
<evidence type="ECO:0000259" key="5">
    <source>
        <dbReference type="Pfam" id="PF01625"/>
    </source>
</evidence>
<proteinExistence type="inferred from homology"/>
<sequence length="217" mass="23543">MFLVEMFQRKTTMPTPQEALAGRPEPIETAPHHFVSGWPLKPPFPEGMDCACFAMGRFSAAEKLFWPLEGVHVTAAGYAGGLTPNPTYQEVLSSLTGHAQAVLVVFDPARLAYRDLLARFFERHDPTQSMRQGNDIGTVFRSAIFTTNPEQLDQANAARAIYQQALVGAGHSGRIVTEVAPLAAFYHAEANHQQHAARNPGDQSALKGTGVAFPVAS</sequence>
<comment type="function">
    <text evidence="4">Has an important function as a repair enzyme for proteins that have been inactivated by oxidation. Catalyzes the reversible oxidation-reduction of methionine sulfoxide in proteins to methionine.</text>
</comment>
<comment type="catalytic activity">
    <reaction evidence="3 4">
        <text>[thioredoxin]-disulfide + L-methionine + H2O = L-methionine (S)-S-oxide + [thioredoxin]-dithiol</text>
        <dbReference type="Rhea" id="RHEA:19993"/>
        <dbReference type="Rhea" id="RHEA-COMP:10698"/>
        <dbReference type="Rhea" id="RHEA-COMP:10700"/>
        <dbReference type="ChEBI" id="CHEBI:15377"/>
        <dbReference type="ChEBI" id="CHEBI:29950"/>
        <dbReference type="ChEBI" id="CHEBI:50058"/>
        <dbReference type="ChEBI" id="CHEBI:57844"/>
        <dbReference type="ChEBI" id="CHEBI:58772"/>
        <dbReference type="EC" id="1.8.4.11"/>
    </reaction>
</comment>
<dbReference type="InterPro" id="IPR002569">
    <property type="entry name" value="Met_Sox_Rdtase_MsrA_dom"/>
</dbReference>
<comment type="caution">
    <text evidence="6">The sequence shown here is derived from an EMBL/GenBank/DDBJ whole genome shotgun (WGS) entry which is preliminary data.</text>
</comment>
<reference evidence="6 7" key="1">
    <citation type="submission" date="2015-12" db="EMBL/GenBank/DDBJ databases">
        <authorList>
            <person name="Shamseldin A."/>
            <person name="Moawad H."/>
            <person name="Abd El-Rahim W.M."/>
            <person name="Sadowsky M.J."/>
        </authorList>
    </citation>
    <scope>NUCLEOTIDE SEQUENCE [LARGE SCALE GENOMIC DNA]</scope>
    <source>
        <strain evidence="6 7">JC234</strain>
    </source>
</reference>
<gene>
    <name evidence="4" type="primary">msrA</name>
    <name evidence="6" type="ORF">AWJ14_12275</name>
</gene>
<comment type="catalytic activity">
    <reaction evidence="2 4">
        <text>L-methionyl-[protein] + [thioredoxin]-disulfide + H2O = L-methionyl-(S)-S-oxide-[protein] + [thioredoxin]-dithiol</text>
        <dbReference type="Rhea" id="RHEA:14217"/>
        <dbReference type="Rhea" id="RHEA-COMP:10698"/>
        <dbReference type="Rhea" id="RHEA-COMP:10700"/>
        <dbReference type="Rhea" id="RHEA-COMP:12313"/>
        <dbReference type="Rhea" id="RHEA-COMP:12315"/>
        <dbReference type="ChEBI" id="CHEBI:15377"/>
        <dbReference type="ChEBI" id="CHEBI:16044"/>
        <dbReference type="ChEBI" id="CHEBI:29950"/>
        <dbReference type="ChEBI" id="CHEBI:44120"/>
        <dbReference type="ChEBI" id="CHEBI:50058"/>
        <dbReference type="EC" id="1.8.4.11"/>
    </reaction>
</comment>
<dbReference type="InterPro" id="IPR036509">
    <property type="entry name" value="Met_Sox_Rdtase_MsrA_sf"/>
</dbReference>
<organism evidence="6 7">
    <name type="scientific">Hoeflea olei</name>
    <dbReference type="NCBI Taxonomy" id="1480615"/>
    <lineage>
        <taxon>Bacteria</taxon>
        <taxon>Pseudomonadati</taxon>
        <taxon>Pseudomonadota</taxon>
        <taxon>Alphaproteobacteria</taxon>
        <taxon>Hyphomicrobiales</taxon>
        <taxon>Rhizobiaceae</taxon>
        <taxon>Hoeflea</taxon>
    </lineage>
</organism>